<name>A0A0R0JWY3_SOYBN</name>
<reference evidence="1" key="3">
    <citation type="submission" date="2018-07" db="EMBL/GenBank/DDBJ databases">
        <title>WGS assembly of Glycine max.</title>
        <authorList>
            <person name="Schmutz J."/>
            <person name="Cannon S."/>
            <person name="Schlueter J."/>
            <person name="Ma J."/>
            <person name="Mitros T."/>
            <person name="Nelson W."/>
            <person name="Hyten D."/>
            <person name="Song Q."/>
            <person name="Thelen J."/>
            <person name="Cheng J."/>
            <person name="Xu D."/>
            <person name="Hellsten U."/>
            <person name="May G."/>
            <person name="Yu Y."/>
            <person name="Sakurai T."/>
            <person name="Umezawa T."/>
            <person name="Bhattacharyya M."/>
            <person name="Sandhu D."/>
            <person name="Valliyodan B."/>
            <person name="Lindquist E."/>
            <person name="Peto M."/>
            <person name="Grant D."/>
            <person name="Shu S."/>
            <person name="Goodstein D."/>
            <person name="Barry K."/>
            <person name="Futrell-Griggs M."/>
            <person name="Abernathy B."/>
            <person name="Du J."/>
            <person name="Tian Z."/>
            <person name="Zhu L."/>
            <person name="Gill N."/>
            <person name="Joshi T."/>
            <person name="Libault M."/>
            <person name="Sethuraman A."/>
            <person name="Zhang X."/>
            <person name="Shinozaki K."/>
            <person name="Nguyen H."/>
            <person name="Wing R."/>
            <person name="Cregan P."/>
            <person name="Specht J."/>
            <person name="Grimwood J."/>
            <person name="Rokhsar D."/>
            <person name="Stacey G."/>
            <person name="Shoemaker R."/>
            <person name="Jackson S."/>
        </authorList>
    </citation>
    <scope>NUCLEOTIDE SEQUENCE</scope>
    <source>
        <tissue evidence="1">Callus</tissue>
    </source>
</reference>
<dbReference type="AlphaFoldDB" id="A0A0R0JWY3"/>
<sequence>MLLSPDHSLVRASLAFSVPFSLRSSVIELFSLDHVVHGLPCVKLHTINTLVRYLGENVYF</sequence>
<protein>
    <submittedName>
        <fullName evidence="1 2">Uncharacterized protein</fullName>
    </submittedName>
</protein>
<gene>
    <name evidence="1" type="ORF">GLYMA_05G171700</name>
</gene>
<evidence type="ECO:0000313" key="3">
    <source>
        <dbReference type="Proteomes" id="UP000008827"/>
    </source>
</evidence>
<dbReference type="EMBL" id="CM000838">
    <property type="protein sequence ID" value="KRH59217.1"/>
    <property type="molecule type" value="Genomic_DNA"/>
</dbReference>
<evidence type="ECO:0000313" key="2">
    <source>
        <dbReference type="EnsemblPlants" id="KRH59217"/>
    </source>
</evidence>
<dbReference type="Proteomes" id="UP000008827">
    <property type="component" value="Chromosome 5"/>
</dbReference>
<dbReference type="EnsemblPlants" id="KRH59217">
    <property type="protein sequence ID" value="KRH59217"/>
    <property type="gene ID" value="GLYMA_05G171700"/>
</dbReference>
<accession>A0A0R0JWY3</accession>
<evidence type="ECO:0000313" key="1">
    <source>
        <dbReference type="EMBL" id="KRH59217.1"/>
    </source>
</evidence>
<organism evidence="1">
    <name type="scientific">Glycine max</name>
    <name type="common">Soybean</name>
    <name type="synonym">Glycine hispida</name>
    <dbReference type="NCBI Taxonomy" id="3847"/>
    <lineage>
        <taxon>Eukaryota</taxon>
        <taxon>Viridiplantae</taxon>
        <taxon>Streptophyta</taxon>
        <taxon>Embryophyta</taxon>
        <taxon>Tracheophyta</taxon>
        <taxon>Spermatophyta</taxon>
        <taxon>Magnoliopsida</taxon>
        <taxon>eudicotyledons</taxon>
        <taxon>Gunneridae</taxon>
        <taxon>Pentapetalae</taxon>
        <taxon>rosids</taxon>
        <taxon>fabids</taxon>
        <taxon>Fabales</taxon>
        <taxon>Fabaceae</taxon>
        <taxon>Papilionoideae</taxon>
        <taxon>50 kb inversion clade</taxon>
        <taxon>NPAAA clade</taxon>
        <taxon>indigoferoid/millettioid clade</taxon>
        <taxon>Phaseoleae</taxon>
        <taxon>Glycine</taxon>
        <taxon>Glycine subgen. Soja</taxon>
    </lineage>
</organism>
<reference evidence="2" key="2">
    <citation type="submission" date="2018-02" db="UniProtKB">
        <authorList>
            <consortium name="EnsemblPlants"/>
        </authorList>
    </citation>
    <scope>IDENTIFICATION</scope>
    <source>
        <strain evidence="2">Williams 82</strain>
    </source>
</reference>
<keyword evidence="3" id="KW-1185">Reference proteome</keyword>
<proteinExistence type="predicted"/>
<reference evidence="1 2" key="1">
    <citation type="journal article" date="2010" name="Nature">
        <title>Genome sequence of the palaeopolyploid soybean.</title>
        <authorList>
            <person name="Schmutz J."/>
            <person name="Cannon S.B."/>
            <person name="Schlueter J."/>
            <person name="Ma J."/>
            <person name="Mitros T."/>
            <person name="Nelson W."/>
            <person name="Hyten D.L."/>
            <person name="Song Q."/>
            <person name="Thelen J.J."/>
            <person name="Cheng J."/>
            <person name="Xu D."/>
            <person name="Hellsten U."/>
            <person name="May G.D."/>
            <person name="Yu Y."/>
            <person name="Sakurai T."/>
            <person name="Umezawa T."/>
            <person name="Bhattacharyya M.K."/>
            <person name="Sandhu D."/>
            <person name="Valliyodan B."/>
            <person name="Lindquist E."/>
            <person name="Peto M."/>
            <person name="Grant D."/>
            <person name="Shu S."/>
            <person name="Goodstein D."/>
            <person name="Barry K."/>
            <person name="Futrell-Griggs M."/>
            <person name="Abernathy B."/>
            <person name="Du J."/>
            <person name="Tian Z."/>
            <person name="Zhu L."/>
            <person name="Gill N."/>
            <person name="Joshi T."/>
            <person name="Libault M."/>
            <person name="Sethuraman A."/>
            <person name="Zhang X.-C."/>
            <person name="Shinozaki K."/>
            <person name="Nguyen H.T."/>
            <person name="Wing R.A."/>
            <person name="Cregan P."/>
            <person name="Specht J."/>
            <person name="Grimwood J."/>
            <person name="Rokhsar D."/>
            <person name="Stacey G."/>
            <person name="Shoemaker R.C."/>
            <person name="Jackson S.A."/>
        </authorList>
    </citation>
    <scope>NUCLEOTIDE SEQUENCE</scope>
    <source>
        <strain evidence="2">cv. Williams 82</strain>
        <tissue evidence="1">Callus</tissue>
    </source>
</reference>
<dbReference type="InParanoid" id="A0A0R0JWY3"/>
<dbReference type="Gramene" id="KRH59217">
    <property type="protein sequence ID" value="KRH59217"/>
    <property type="gene ID" value="GLYMA_05G171700"/>
</dbReference>